<dbReference type="Proteomes" id="UP000003303">
    <property type="component" value="Unassembled WGS sequence"/>
</dbReference>
<proteinExistence type="predicted"/>
<dbReference type="EMBL" id="ACLR01000116">
    <property type="protein sequence ID" value="EEK17173.1"/>
    <property type="molecule type" value="Genomic_DNA"/>
</dbReference>
<comment type="caution">
    <text evidence="1">The sequence shown here is derived from an EMBL/GenBank/DDBJ whole genome shotgun (WGS) entry which is preliminary data.</text>
</comment>
<protein>
    <submittedName>
        <fullName evidence="1">Uncharacterized protein</fullName>
    </submittedName>
</protein>
<evidence type="ECO:0000313" key="1">
    <source>
        <dbReference type="EMBL" id="EEK17173.1"/>
    </source>
</evidence>
<keyword evidence="2" id="KW-1185">Reference proteome</keyword>
<evidence type="ECO:0000313" key="2">
    <source>
        <dbReference type="Proteomes" id="UP000003303"/>
    </source>
</evidence>
<gene>
    <name evidence="1" type="ORF">PORUE0001_0779</name>
</gene>
<organism evidence="1 2">
    <name type="scientific">Porphyromonas uenonis 60-3</name>
    <dbReference type="NCBI Taxonomy" id="596327"/>
    <lineage>
        <taxon>Bacteria</taxon>
        <taxon>Pseudomonadati</taxon>
        <taxon>Bacteroidota</taxon>
        <taxon>Bacteroidia</taxon>
        <taxon>Bacteroidales</taxon>
        <taxon>Porphyromonadaceae</taxon>
        <taxon>Porphyromonas</taxon>
    </lineage>
</organism>
<accession>C2MAT0</accession>
<reference evidence="1 2" key="1">
    <citation type="submission" date="2009-04" db="EMBL/GenBank/DDBJ databases">
        <authorList>
            <person name="Sebastian Y."/>
            <person name="Madupu R."/>
            <person name="Durkin A.S."/>
            <person name="Torralba M."/>
            <person name="Methe B."/>
            <person name="Sutton G.G."/>
            <person name="Strausberg R.L."/>
            <person name="Nelson K.E."/>
        </authorList>
    </citation>
    <scope>NUCLEOTIDE SEQUENCE [LARGE SCALE GENOMIC DNA]</scope>
    <source>
        <strain evidence="1 2">60-3</strain>
    </source>
</reference>
<dbReference type="STRING" id="596327.PORUE0001_0779"/>
<name>C2MAT0_9PORP</name>
<sequence length="37" mass="4328">MRQMFFISITLLSVDEVNEKITIFYGIYAYVGFTGEM</sequence>
<dbReference type="AlphaFoldDB" id="C2MAT0"/>